<dbReference type="PROSITE" id="PS00136">
    <property type="entry name" value="SUBTILASE_ASP"/>
    <property type="match status" value="1"/>
</dbReference>
<dbReference type="SUPFAM" id="SSF52743">
    <property type="entry name" value="Subtilisin-like"/>
    <property type="match status" value="1"/>
</dbReference>
<evidence type="ECO:0000256" key="2">
    <source>
        <dbReference type="ARBA" id="ARBA00022670"/>
    </source>
</evidence>
<evidence type="ECO:0000256" key="3">
    <source>
        <dbReference type="ARBA" id="ARBA00022801"/>
    </source>
</evidence>
<dbReference type="InterPro" id="IPR034193">
    <property type="entry name" value="PCSK9_ProteinaseK-like"/>
</dbReference>
<accession>A0ABN8WPA9</accession>
<keyword evidence="7" id="KW-0732">Signal</keyword>
<evidence type="ECO:0000313" key="10">
    <source>
        <dbReference type="EMBL" id="CAI4052894.1"/>
    </source>
</evidence>
<reference evidence="10" key="1">
    <citation type="submission" date="2022-10" db="EMBL/GenBank/DDBJ databases">
        <authorList>
            <person name="Byrne P K."/>
        </authorList>
    </citation>
    <scope>NUCLEOTIDE SEQUENCE</scope>
    <source>
        <strain evidence="10">ZP964</strain>
    </source>
</reference>
<dbReference type="PRINTS" id="PR00723">
    <property type="entry name" value="SUBTILISIN"/>
</dbReference>
<evidence type="ECO:0000259" key="9">
    <source>
        <dbReference type="Pfam" id="PF05922"/>
    </source>
</evidence>
<evidence type="ECO:0000256" key="5">
    <source>
        <dbReference type="PROSITE-ProRule" id="PRU01240"/>
    </source>
</evidence>
<evidence type="ECO:0000256" key="7">
    <source>
        <dbReference type="SAM" id="SignalP"/>
    </source>
</evidence>
<dbReference type="EMBL" id="OX365942">
    <property type="protein sequence ID" value="CAI4052894.1"/>
    <property type="molecule type" value="Genomic_DNA"/>
</dbReference>
<dbReference type="Gene3D" id="3.40.50.200">
    <property type="entry name" value="Peptidase S8/S53 domain"/>
    <property type="match status" value="1"/>
</dbReference>
<protein>
    <recommendedName>
        <fullName evidence="12">Ysp3p</fullName>
    </recommendedName>
</protein>
<dbReference type="InterPro" id="IPR015500">
    <property type="entry name" value="Peptidase_S8_subtilisin-rel"/>
</dbReference>
<feature type="active site" description="Charge relay system" evidence="5">
    <location>
        <position position="407"/>
    </location>
</feature>
<dbReference type="InterPro" id="IPR023828">
    <property type="entry name" value="Peptidase_S8_Ser-AS"/>
</dbReference>
<evidence type="ECO:0008006" key="12">
    <source>
        <dbReference type="Google" id="ProtNLM"/>
    </source>
</evidence>
<keyword evidence="3 5" id="KW-0378">Hydrolase</keyword>
<dbReference type="SUPFAM" id="SSF54897">
    <property type="entry name" value="Protease propeptides/inhibitors"/>
    <property type="match status" value="1"/>
</dbReference>
<sequence>MKLLTILLALCAGCSLCMFIPGFDGIVHFTESIEDFRNAKGQEGLGQQETGNFHLQEQKVIHNAESLPYRYIIAFHEDSSVRSIESHKRMIQEVQNEYVSKLAKNDAFLMTVSTSAPSNLQFGGIDSFFDINGLFRGYTGYFTEEVIKRVLQDPIIKFIEQESTVKVSNSTFQEEAPWGLHRISHREKAKYGQDLKYLYEDAAGRGVTSYVLDTGIDIDHEDFEGRAVWGAVIPDNDEASDLNGHGTHCAGIIGSRHFGVTKNTNLVAVKVLRSNGEGTVSDVIKGIEYVVKDHIDSSKKGGSKFKGSTANLSLGSSKSPAMEMAVNAAVESGVHFAIAAGNEDEDACLSSPAGAEKSITVGASTFSDDRAFFSDWGTCVDVFAPGVNILSTYIGSRNASLSLSGTSMAAPHVAGILSYFLSLQPSSDSEFFDSTVSPQQLKEKIINFSTQGVLGDIGEDTPNRLIYNGGGRKLDNFW</sequence>
<dbReference type="PROSITE" id="PS00137">
    <property type="entry name" value="SUBTILASE_HIS"/>
    <property type="match status" value="1"/>
</dbReference>
<dbReference type="CDD" id="cd04077">
    <property type="entry name" value="Peptidases_S8_PCSK9_ProteinaseK_like"/>
    <property type="match status" value="1"/>
</dbReference>
<comment type="similarity">
    <text evidence="1 5 6">Belongs to the peptidase S8 family.</text>
</comment>
<dbReference type="PROSITE" id="PS51892">
    <property type="entry name" value="SUBTILASE"/>
    <property type="match status" value="1"/>
</dbReference>
<proteinExistence type="inferred from homology"/>
<dbReference type="InterPro" id="IPR022398">
    <property type="entry name" value="Peptidase_S8_His-AS"/>
</dbReference>
<feature type="active site" description="Charge relay system" evidence="5">
    <location>
        <position position="213"/>
    </location>
</feature>
<dbReference type="InterPro" id="IPR010259">
    <property type="entry name" value="S8pro/Inhibitor_I9"/>
</dbReference>
<feature type="domain" description="Peptidase S8/S53" evidence="8">
    <location>
        <begin position="204"/>
        <end position="452"/>
    </location>
</feature>
<evidence type="ECO:0000259" key="8">
    <source>
        <dbReference type="Pfam" id="PF00082"/>
    </source>
</evidence>
<name>A0ABN8WPA9_SACUV</name>
<keyword evidence="4 5" id="KW-0720">Serine protease</keyword>
<keyword evidence="2 5" id="KW-0645">Protease</keyword>
<dbReference type="Pfam" id="PF00082">
    <property type="entry name" value="Peptidase_S8"/>
    <property type="match status" value="1"/>
</dbReference>
<dbReference type="Proteomes" id="UP001162085">
    <property type="component" value="Chromosome 15"/>
</dbReference>
<evidence type="ECO:0000256" key="4">
    <source>
        <dbReference type="ARBA" id="ARBA00022825"/>
    </source>
</evidence>
<dbReference type="InterPro" id="IPR050131">
    <property type="entry name" value="Peptidase_S8_subtilisin-like"/>
</dbReference>
<dbReference type="InterPro" id="IPR023827">
    <property type="entry name" value="Peptidase_S8_Asp-AS"/>
</dbReference>
<organism evidence="10 11">
    <name type="scientific">Saccharomyces uvarum</name>
    <name type="common">Yeast</name>
    <name type="synonym">Saccharomyces bayanus var. uvarum</name>
    <dbReference type="NCBI Taxonomy" id="230603"/>
    <lineage>
        <taxon>Eukaryota</taxon>
        <taxon>Fungi</taxon>
        <taxon>Dikarya</taxon>
        <taxon>Ascomycota</taxon>
        <taxon>Saccharomycotina</taxon>
        <taxon>Saccharomycetes</taxon>
        <taxon>Saccharomycetales</taxon>
        <taxon>Saccharomycetaceae</taxon>
        <taxon>Saccharomyces</taxon>
    </lineage>
</organism>
<dbReference type="PROSITE" id="PS00138">
    <property type="entry name" value="SUBTILASE_SER"/>
    <property type="match status" value="1"/>
</dbReference>
<dbReference type="PANTHER" id="PTHR43806:SF11">
    <property type="entry name" value="CEREVISIN-RELATED"/>
    <property type="match status" value="1"/>
</dbReference>
<keyword evidence="11" id="KW-1185">Reference proteome</keyword>
<evidence type="ECO:0000313" key="11">
    <source>
        <dbReference type="Proteomes" id="UP001162085"/>
    </source>
</evidence>
<dbReference type="InterPro" id="IPR036852">
    <property type="entry name" value="Peptidase_S8/S53_dom_sf"/>
</dbReference>
<feature type="signal peptide" evidence="7">
    <location>
        <begin position="1"/>
        <end position="17"/>
    </location>
</feature>
<feature type="active site" description="Charge relay system" evidence="5">
    <location>
        <position position="245"/>
    </location>
</feature>
<evidence type="ECO:0000256" key="6">
    <source>
        <dbReference type="RuleBase" id="RU003355"/>
    </source>
</evidence>
<evidence type="ECO:0000256" key="1">
    <source>
        <dbReference type="ARBA" id="ARBA00011073"/>
    </source>
</evidence>
<feature type="domain" description="Inhibitor I9" evidence="9">
    <location>
        <begin position="70"/>
        <end position="167"/>
    </location>
</feature>
<dbReference type="PANTHER" id="PTHR43806">
    <property type="entry name" value="PEPTIDASE S8"/>
    <property type="match status" value="1"/>
</dbReference>
<dbReference type="Pfam" id="PF05922">
    <property type="entry name" value="Inhibitor_I9"/>
    <property type="match status" value="1"/>
</dbReference>
<gene>
    <name evidence="10" type="primary">SUVZ15G1540</name>
    <name evidence="10" type="ORF">SUVZ_15G1540</name>
</gene>
<dbReference type="InterPro" id="IPR000209">
    <property type="entry name" value="Peptidase_S8/S53_dom"/>
</dbReference>
<feature type="chain" id="PRO_5045827592" description="Ysp3p" evidence="7">
    <location>
        <begin position="18"/>
        <end position="478"/>
    </location>
</feature>